<protein>
    <submittedName>
        <fullName evidence="3">Fatty acid synthase-like</fullName>
    </submittedName>
</protein>
<dbReference type="CDD" id="cd05195">
    <property type="entry name" value="enoyl_red"/>
    <property type="match status" value="1"/>
</dbReference>
<reference evidence="3" key="2">
    <citation type="submission" date="2025-08" db="UniProtKB">
        <authorList>
            <consortium name="RefSeq"/>
        </authorList>
    </citation>
    <scope>IDENTIFICATION</scope>
    <source>
        <tissue evidence="3">Whole organism</tissue>
    </source>
</reference>
<dbReference type="InterPro" id="IPR042104">
    <property type="entry name" value="PKS_dehydratase_sf"/>
</dbReference>
<name>A0A9C6U203_FRAOC</name>
<dbReference type="Gene3D" id="3.40.366.10">
    <property type="entry name" value="Malonyl-Coenzyme A Acyl Carrier Protein, domain 2"/>
    <property type="match status" value="1"/>
</dbReference>
<dbReference type="PANTHER" id="PTHR43775">
    <property type="entry name" value="FATTY ACID SYNTHASE"/>
    <property type="match status" value="1"/>
</dbReference>
<dbReference type="InterPro" id="IPR014030">
    <property type="entry name" value="Ketoacyl_synth_N"/>
</dbReference>
<evidence type="ECO:0000313" key="2">
    <source>
        <dbReference type="Proteomes" id="UP000504606"/>
    </source>
</evidence>
<sequence length="1654" mass="178188">MGEVVISGIGSAFSESGNVQDFGRDLLANKHLVQTTKRWKDDVFTPVCGHIPHEYFDDLFFGINRKLATMTDPSSKIGYMRSFEAILDAGFHPAALSGSNTGVFACSGINEFEQKVIYSSELSLKDGYAVMGLSRTMQPNRISYYFNFNGPSCAIDGSWVGGIEGLKQAAEAIQQGRCEAALVVAGSISRYGETSLLLKRLGLATDQGATRSFDANGTGAVRSDGAVALFLQRADLAKRCYARVLATEVEFLWPRCDLDLTLPSPKGSRDFLQRMYRKHGIDPKKIAYLEADGNGNRIRDACELNAIDQALVQEAARESPLQIGSVKSNIGPVDCVNGLAAICKVVVAMETGIIPATINYQKPNTEATGLVAGRLKVVDKNTPLQLSEDSVLAVNTMALSNMMGHTVLGGNPRGPGRVQDPADHLPRLITFSARNEEAASSVASKIQSAPFDTNYYRLLQDVYKEDIRGYIYRGYVICPSTGEAPIIAPLEKKTVWFVYSGMGSQWAGMGSALMKLPVFAETIERLHAVLEPRGLDLKAILTDTGPTAFDNILKSFVGITACQVALTNVLTAVGVVPDGIVGHSVGELGCAYADGCLTEEQAILAAFARGKASNAAPLIKGKMAAIGLGYHDVLPRLPPTIDVACHNSSTSCTLSGPADDVDAFVKKLSAEGVFARAVNVSDIAYHSRYIQPAAPHLLQQLKEVIPNPKPRSSKWITTSVPVDKRDSDLAKFCSAEYQTNNLLSSVLFEEALPFIPKQAVLIEVAPHGLLQAILKRALPDHVHIPLTQRAHADPLRLLLGAIGRTSFASVAPKVSALYPDVDFPVPRGTQSVAPLVLWDHDESTNSDIMHLMDNWSQSGGHLNVMYHAKIIGSRIFPLSEELVLMYESARARILDKDQNFQVSFQDILVKKWMDIADTDDHFLEAHFMQGTTETQLVYIENDKPRTALRGHTKVTVSGTEEEPPALPALELEDDAIELAYDDVYQELGARGLEYTDKYKTIKSLRMGQRDWLASVAPNGSLSAAIEAVLQVYTLRAIDESQELRLPSKIRRLDIDIAKLKNKTEVSLRLELATGILVGAGVYASGVTLQEPLPELRVEPLPSTPAPAMQVHKPCALSTALAASSLGGVRLQFLGVTPLSRGLDVGPPHLDYVGVLQRGAEAVRVMGVGRWLPDDRVPHLDPVLRWPVPASWSTRDAATVPFVYALVYHALQVQAGARRGESILVHEGASAVGQAAIRVACQLGCAPLYTTVASSRERAALLAMFPQLQPAQVLSCGDGGSFEPRLRLLTRGRGVRLVVNTLAGSEFRASLRCIGYFGRLVNFSRDTFQEGSIGSQMFLLGSAVFGCSGSELFHATEDTRLLVVEAVAKGIRDGVVQPIVGAEDYNRPRSIGDLMRGSKAVVKVDSTALEAGRVCDANKCYIVVGCQAVDALFLASRLAVLGARHILAVVGSSPSSPLVRQRQSALRRQFGAVLQVLQVREWTPAAADGVVKTASSVAPVHSAVVVAKNEKEQMVAALVSGALQPTMGLVLLVDREYLAAPLTILAEQRQALGRRTSCLAATLAEASDHLGDLLHNSSIRVLPSAIADLGTGADKDLSLSLTADALATLGSDDSQRARRPRMVELASLGPPSHLMRENSNLFVLPPLSVLDPASR</sequence>
<gene>
    <name evidence="3" type="primary">LOC113213186</name>
</gene>
<feature type="domain" description="Ketosynthase family 3 (KS3)" evidence="1">
    <location>
        <begin position="1"/>
        <end position="410"/>
    </location>
</feature>
<dbReference type="GO" id="GO:0006633">
    <property type="term" value="P:fatty acid biosynthetic process"/>
    <property type="evidence" value="ECO:0007669"/>
    <property type="project" value="UniProtKB-KW"/>
</dbReference>
<dbReference type="SUPFAM" id="SSF55048">
    <property type="entry name" value="Probable ACP-binding domain of malonyl-CoA ACP transacylase"/>
    <property type="match status" value="1"/>
</dbReference>
<dbReference type="SUPFAM" id="SSF51735">
    <property type="entry name" value="NAD(P)-binding Rossmann-fold domains"/>
    <property type="match status" value="1"/>
</dbReference>
<dbReference type="InterPro" id="IPR001227">
    <property type="entry name" value="Ac_transferase_dom_sf"/>
</dbReference>
<dbReference type="InterPro" id="IPR032821">
    <property type="entry name" value="PKS_assoc"/>
</dbReference>
<dbReference type="PANTHER" id="PTHR43775:SF23">
    <property type="entry name" value="FATTY ACID SYNTHASE 3"/>
    <property type="match status" value="1"/>
</dbReference>
<dbReference type="GO" id="GO:0016787">
    <property type="term" value="F:hydrolase activity"/>
    <property type="evidence" value="ECO:0007669"/>
    <property type="project" value="UniProtKB-KW"/>
</dbReference>
<dbReference type="InterPro" id="IPR014031">
    <property type="entry name" value="Ketoacyl_synth_C"/>
</dbReference>
<dbReference type="InterPro" id="IPR016039">
    <property type="entry name" value="Thiolase-like"/>
</dbReference>
<dbReference type="SUPFAM" id="SSF53901">
    <property type="entry name" value="Thiolase-like"/>
    <property type="match status" value="2"/>
</dbReference>
<proteinExistence type="predicted"/>
<dbReference type="RefSeq" id="XP_052125951.1">
    <property type="nucleotide sequence ID" value="XM_052269991.1"/>
</dbReference>
<dbReference type="GO" id="GO:0016491">
    <property type="term" value="F:oxidoreductase activity"/>
    <property type="evidence" value="ECO:0007669"/>
    <property type="project" value="UniProtKB-KW"/>
</dbReference>
<dbReference type="InterPro" id="IPR016036">
    <property type="entry name" value="Malonyl_transacylase_ACP-bd"/>
</dbReference>
<dbReference type="InterPro" id="IPR020843">
    <property type="entry name" value="ER"/>
</dbReference>
<evidence type="ECO:0000259" key="1">
    <source>
        <dbReference type="PROSITE" id="PS52004"/>
    </source>
</evidence>
<dbReference type="InterPro" id="IPR020841">
    <property type="entry name" value="PKS_Beta-ketoAc_synthase_dom"/>
</dbReference>
<organism evidence="2 3">
    <name type="scientific">Frankliniella occidentalis</name>
    <name type="common">Western flower thrips</name>
    <name type="synonym">Euthrips occidentalis</name>
    <dbReference type="NCBI Taxonomy" id="133901"/>
    <lineage>
        <taxon>Eukaryota</taxon>
        <taxon>Metazoa</taxon>
        <taxon>Ecdysozoa</taxon>
        <taxon>Arthropoda</taxon>
        <taxon>Hexapoda</taxon>
        <taxon>Insecta</taxon>
        <taxon>Pterygota</taxon>
        <taxon>Neoptera</taxon>
        <taxon>Paraneoptera</taxon>
        <taxon>Thysanoptera</taxon>
        <taxon>Terebrantia</taxon>
        <taxon>Thripoidea</taxon>
        <taxon>Thripidae</taxon>
        <taxon>Frankliniella</taxon>
    </lineage>
</organism>
<dbReference type="Gene3D" id="3.40.47.10">
    <property type="match status" value="1"/>
</dbReference>
<dbReference type="Pfam" id="PF00698">
    <property type="entry name" value="Acyl_transf_1"/>
    <property type="match status" value="1"/>
</dbReference>
<keyword evidence="2" id="KW-1185">Reference proteome</keyword>
<dbReference type="SMART" id="SM00829">
    <property type="entry name" value="PKS_ER"/>
    <property type="match status" value="1"/>
</dbReference>
<dbReference type="OrthoDB" id="329835at2759"/>
<dbReference type="Gene3D" id="3.40.50.720">
    <property type="entry name" value="NAD(P)-binding Rossmann-like Domain"/>
    <property type="match status" value="1"/>
</dbReference>
<dbReference type="SMART" id="SM00825">
    <property type="entry name" value="PKS_KS"/>
    <property type="match status" value="1"/>
</dbReference>
<dbReference type="Pfam" id="PF02801">
    <property type="entry name" value="Ketoacyl-synt_C"/>
    <property type="match status" value="1"/>
</dbReference>
<dbReference type="Gene3D" id="3.90.180.10">
    <property type="entry name" value="Medium-chain alcohol dehydrogenases, catalytic domain"/>
    <property type="match status" value="1"/>
</dbReference>
<dbReference type="KEGG" id="foc:113213186"/>
<accession>A0A9C6U203</accession>
<feature type="non-terminal residue" evidence="3">
    <location>
        <position position="1654"/>
    </location>
</feature>
<dbReference type="Pfam" id="PF16197">
    <property type="entry name" value="KAsynt_C_assoc"/>
    <property type="match status" value="1"/>
</dbReference>
<reference evidence="3" key="1">
    <citation type="journal article" date="2018" name="Proc. Natl. Acad. Sci. U.S.A.">
        <title>Phylogenomics and the evolution of hemipteroid insects.</title>
        <authorList>
            <person name="Johnson K.P."/>
            <person name="Dietrich C.H."/>
            <person name="Friedrich F."/>
            <person name="Beutel R.G."/>
            <person name="Wipfler B."/>
            <person name="Peters R.S."/>
            <person name="Allen J.M."/>
            <person name="Petersen M."/>
            <person name="Donath A."/>
            <person name="Walden K.K."/>
            <person name="Kozlov A.M."/>
            <person name="Podsiadlowski L."/>
            <person name="Mayer C."/>
            <person name="Meusemann K."/>
            <person name="Vasilikopoulos A."/>
            <person name="Waterhouse R.M."/>
            <person name="Cameron S.L."/>
            <person name="Weirauch C."/>
            <person name="Swanson D.R."/>
            <person name="Percy D.M."/>
            <person name="Hardy N.B."/>
            <person name="Terry I."/>
            <person name="Liu S."/>
            <person name="Zhou X."/>
            <person name="Misof B."/>
            <person name="Robertson H.M."/>
            <person name="Yoshizawa K."/>
        </authorList>
    </citation>
    <scope>NUCLEOTIDE SEQUENCE</scope>
    <source>
        <tissue evidence="3">Whole organism</tissue>
    </source>
</reference>
<dbReference type="InterPro" id="IPR014043">
    <property type="entry name" value="Acyl_transferase_dom"/>
</dbReference>
<dbReference type="GeneID" id="113213186"/>
<dbReference type="PROSITE" id="PS52004">
    <property type="entry name" value="KS3_2"/>
    <property type="match status" value="1"/>
</dbReference>
<dbReference type="GO" id="GO:0004312">
    <property type="term" value="F:fatty acid synthase activity"/>
    <property type="evidence" value="ECO:0007669"/>
    <property type="project" value="UniProtKB-EC"/>
</dbReference>
<dbReference type="CDD" id="cd00833">
    <property type="entry name" value="PKS"/>
    <property type="match status" value="1"/>
</dbReference>
<dbReference type="SUPFAM" id="SSF52151">
    <property type="entry name" value="FabD/lysophospholipase-like"/>
    <property type="match status" value="1"/>
</dbReference>
<evidence type="ECO:0000313" key="3">
    <source>
        <dbReference type="RefSeq" id="XP_052125951.1"/>
    </source>
</evidence>
<dbReference type="Pfam" id="PF00109">
    <property type="entry name" value="ketoacyl-synt"/>
    <property type="match status" value="1"/>
</dbReference>
<dbReference type="InterPro" id="IPR050091">
    <property type="entry name" value="PKS_NRPS_Biosynth_Enz"/>
</dbReference>
<dbReference type="SMART" id="SM00827">
    <property type="entry name" value="PKS_AT"/>
    <property type="match status" value="1"/>
</dbReference>
<dbReference type="InterPro" id="IPR036291">
    <property type="entry name" value="NAD(P)-bd_dom_sf"/>
</dbReference>
<dbReference type="Proteomes" id="UP000504606">
    <property type="component" value="Unplaced"/>
</dbReference>
<dbReference type="Gene3D" id="3.30.70.3290">
    <property type="match status" value="1"/>
</dbReference>
<dbReference type="Gene3D" id="3.10.129.110">
    <property type="entry name" value="Polyketide synthase dehydratase"/>
    <property type="match status" value="1"/>
</dbReference>
<dbReference type="InterPro" id="IPR016035">
    <property type="entry name" value="Acyl_Trfase/lysoPLipase"/>
</dbReference>